<dbReference type="InterPro" id="IPR047324">
    <property type="entry name" value="LbH_gamma_CA-like"/>
</dbReference>
<name>A0A7S2SAM9_9STRA</name>
<dbReference type="CDD" id="cd04645">
    <property type="entry name" value="LbH_gamma_CA_like"/>
    <property type="match status" value="1"/>
</dbReference>
<dbReference type="InterPro" id="IPR011004">
    <property type="entry name" value="Trimer_LpxA-like_sf"/>
</dbReference>
<dbReference type="PANTHER" id="PTHR13061">
    <property type="entry name" value="DYNACTIN SUBUNIT P25"/>
    <property type="match status" value="1"/>
</dbReference>
<reference evidence="2" key="1">
    <citation type="submission" date="2021-01" db="EMBL/GenBank/DDBJ databases">
        <authorList>
            <person name="Corre E."/>
            <person name="Pelletier E."/>
            <person name="Niang G."/>
            <person name="Scheremetjew M."/>
            <person name="Finn R."/>
            <person name="Kale V."/>
            <person name="Holt S."/>
            <person name="Cochrane G."/>
            <person name="Meng A."/>
            <person name="Brown T."/>
            <person name="Cohen L."/>
        </authorList>
    </citation>
    <scope>NUCLEOTIDE SEQUENCE</scope>
    <source>
        <strain evidence="2">CCMP1452</strain>
    </source>
</reference>
<dbReference type="AlphaFoldDB" id="A0A7S2SAM9"/>
<dbReference type="InterPro" id="IPR050484">
    <property type="entry name" value="Transf_Hexapept/Carb_Anhydrase"/>
</dbReference>
<proteinExistence type="predicted"/>
<gene>
    <name evidence="2" type="ORF">EANT1437_LOCUS13474</name>
</gene>
<sequence length="282" mass="29516">MASIGARVVVAASNAARNIGQALDKMGAGMEVAKHTERLVPSTRFVAVDGVAPTVSKYAAFVAPSANVIGNVTIGENSSVWYGATVRGDVHKIVIGNSSSIGDRALVHVSKIQGDFPSMIGNHVTVGPGAIIHAATLKDHVVVGASAQILDGSVVETNSIVAPGSVVTPGTCIPSGELWSGSPAKLERKLTADELALIVSKAQDTLEIATLHAGECAKDYHQIAADDEEIEDKLVRDPDYFQKTDVDKNDVLGQGSPGRIFDSTLSHPEEGVKLKGDKWYNS</sequence>
<organism evidence="2">
    <name type="scientific">Eucampia antarctica</name>
    <dbReference type="NCBI Taxonomy" id="49252"/>
    <lineage>
        <taxon>Eukaryota</taxon>
        <taxon>Sar</taxon>
        <taxon>Stramenopiles</taxon>
        <taxon>Ochrophyta</taxon>
        <taxon>Bacillariophyta</taxon>
        <taxon>Mediophyceae</taxon>
        <taxon>Biddulphiophycidae</taxon>
        <taxon>Hemiaulales</taxon>
        <taxon>Hemiaulaceae</taxon>
        <taxon>Eucampia</taxon>
    </lineage>
</organism>
<dbReference type="Gene3D" id="2.160.10.10">
    <property type="entry name" value="Hexapeptide repeat proteins"/>
    <property type="match status" value="1"/>
</dbReference>
<dbReference type="SUPFAM" id="SSF51161">
    <property type="entry name" value="Trimeric LpxA-like enzymes"/>
    <property type="match status" value="1"/>
</dbReference>
<dbReference type="PANTHER" id="PTHR13061:SF29">
    <property type="entry name" value="GAMMA CARBONIC ANHYDRASE-LIKE 1, MITOCHONDRIAL-RELATED"/>
    <property type="match status" value="1"/>
</dbReference>
<evidence type="ECO:0000313" key="2">
    <source>
        <dbReference type="EMBL" id="CAD9694503.1"/>
    </source>
</evidence>
<feature type="region of interest" description="Disordered" evidence="1">
    <location>
        <begin position="245"/>
        <end position="267"/>
    </location>
</feature>
<accession>A0A7S2SAM9</accession>
<protein>
    <recommendedName>
        <fullName evidence="3">Gamma carbonic anhydrase</fullName>
    </recommendedName>
</protein>
<dbReference type="EMBL" id="HBHI01026337">
    <property type="protein sequence ID" value="CAD9694503.1"/>
    <property type="molecule type" value="Transcribed_RNA"/>
</dbReference>
<evidence type="ECO:0000256" key="1">
    <source>
        <dbReference type="SAM" id="MobiDB-lite"/>
    </source>
</evidence>
<evidence type="ECO:0008006" key="3">
    <source>
        <dbReference type="Google" id="ProtNLM"/>
    </source>
</evidence>